<organism evidence="1 2">
    <name type="scientific">Armillaria novae-zelandiae</name>
    <dbReference type="NCBI Taxonomy" id="153914"/>
    <lineage>
        <taxon>Eukaryota</taxon>
        <taxon>Fungi</taxon>
        <taxon>Dikarya</taxon>
        <taxon>Basidiomycota</taxon>
        <taxon>Agaricomycotina</taxon>
        <taxon>Agaricomycetes</taxon>
        <taxon>Agaricomycetidae</taxon>
        <taxon>Agaricales</taxon>
        <taxon>Marasmiineae</taxon>
        <taxon>Physalacriaceae</taxon>
        <taxon>Armillaria</taxon>
    </lineage>
</organism>
<sequence length="204" mass="22906">MFSGLHRGRGRSILSQQRIHASVMFQHKGYTPSATFLGENERDWASLFEIDDITNVEDLSWADEWAYMLDMDLFDDSMVRNTIRQLKSDAFLDPVLLQRLAFMALSGRCAKEIAEAIDKLVALLSEDMPTDIQVRKTPEHPSSLILEPGTEQTGCHASSTASYVSKAQEILTNNRSRSQCITGLSCLARLAKTGRRHEKCSLLL</sequence>
<protein>
    <submittedName>
        <fullName evidence="1">Uncharacterized protein</fullName>
    </submittedName>
</protein>
<gene>
    <name evidence="1" type="ORF">IW261DRAFT_454420</name>
</gene>
<evidence type="ECO:0000313" key="2">
    <source>
        <dbReference type="Proteomes" id="UP001175227"/>
    </source>
</evidence>
<accession>A0AA39P1B2</accession>
<dbReference type="AlphaFoldDB" id="A0AA39P1B2"/>
<dbReference type="Proteomes" id="UP001175227">
    <property type="component" value="Unassembled WGS sequence"/>
</dbReference>
<keyword evidence="2" id="KW-1185">Reference proteome</keyword>
<name>A0AA39P1B2_9AGAR</name>
<evidence type="ECO:0000313" key="1">
    <source>
        <dbReference type="EMBL" id="KAK0475726.1"/>
    </source>
</evidence>
<reference evidence="1" key="1">
    <citation type="submission" date="2023-06" db="EMBL/GenBank/DDBJ databases">
        <authorList>
            <consortium name="Lawrence Berkeley National Laboratory"/>
            <person name="Ahrendt S."/>
            <person name="Sahu N."/>
            <person name="Indic B."/>
            <person name="Wong-Bajracharya J."/>
            <person name="Merenyi Z."/>
            <person name="Ke H.-M."/>
            <person name="Monk M."/>
            <person name="Kocsube S."/>
            <person name="Drula E."/>
            <person name="Lipzen A."/>
            <person name="Balint B."/>
            <person name="Henrissat B."/>
            <person name="Andreopoulos B."/>
            <person name="Martin F.M."/>
            <person name="Harder C.B."/>
            <person name="Rigling D."/>
            <person name="Ford K.L."/>
            <person name="Foster G.D."/>
            <person name="Pangilinan J."/>
            <person name="Papanicolaou A."/>
            <person name="Barry K."/>
            <person name="LaButti K."/>
            <person name="Viragh M."/>
            <person name="Koriabine M."/>
            <person name="Yan M."/>
            <person name="Riley R."/>
            <person name="Champramary S."/>
            <person name="Plett K.L."/>
            <person name="Tsai I.J."/>
            <person name="Slot J."/>
            <person name="Sipos G."/>
            <person name="Plett J."/>
            <person name="Nagy L.G."/>
            <person name="Grigoriev I.V."/>
        </authorList>
    </citation>
    <scope>NUCLEOTIDE SEQUENCE</scope>
    <source>
        <strain evidence="1">ICMP 16352</strain>
    </source>
</reference>
<comment type="caution">
    <text evidence="1">The sequence shown here is derived from an EMBL/GenBank/DDBJ whole genome shotgun (WGS) entry which is preliminary data.</text>
</comment>
<dbReference type="EMBL" id="JAUEPR010000022">
    <property type="protein sequence ID" value="KAK0475726.1"/>
    <property type="molecule type" value="Genomic_DNA"/>
</dbReference>
<proteinExistence type="predicted"/>